<dbReference type="InterPro" id="IPR004258">
    <property type="entry name" value="DBL"/>
</dbReference>
<evidence type="ECO:0000259" key="1">
    <source>
        <dbReference type="Pfam" id="PF03011"/>
    </source>
</evidence>
<protein>
    <submittedName>
        <fullName evidence="2">Putative EMP1-like protein</fullName>
    </submittedName>
</protein>
<evidence type="ECO:0000313" key="3">
    <source>
        <dbReference type="Proteomes" id="UP000076004"/>
    </source>
</evidence>
<feature type="non-terminal residue" evidence="2">
    <location>
        <position position="574"/>
    </location>
</feature>
<feature type="domain" description="Duffy-binding-like" evidence="1">
    <location>
        <begin position="124"/>
        <end position="241"/>
    </location>
</feature>
<feature type="non-terminal residue" evidence="2">
    <location>
        <position position="1"/>
    </location>
</feature>
<sequence>LYIYLNDKGEINKEIHEIIKNGFDDNNCTYEKTLQTNSDVTDTPHEYNTACECSEKIELAKKAAKNSEYSHDVHNKLEKNICEKTFEDGWIEWDCNKRDSGGYSVCMKKNPNIDENNYEFDEWFEEWLKSFLDEYSQFEDNECINNTNNNTNSCVDDTCRNKCYCYNKWAAKRKLEWELLQTYYKEYNKKNPDGFDLSTGSDLLDTYLETRFSEEFETLNGTSKTPTQQMITKFNDAVMKSDQCVEKCPKKLSCEEKGFVTGWECEKTNGNKDKICVKEGENKYEKPNLNYVDKIDRFYDSFNDWLNDMEHMLEENMKLLEYSCNKKKTYINKNPNICFRCKNDCKCYEKFKGQIEKQWEKLKGYYNNYKNEEESKMHNIDLETYLEAQCEYNLTENEKPQGDAEKQCKKKNTHGGSDHTIFDEMVDNIHKKKDNVCDVCKEENKYDEKVDAATCSGIVEVLKDKCNEKTFDGLNNKGKENKEWQCKNTSTDGTLQKDVCVPPRGQSICIANMVTSYGSIIYLQNDESDLKSKLKEAIKTETKRLHEYYKKCASPIAASITFFLNSFLAISLPP</sequence>
<proteinExistence type="predicted"/>
<dbReference type="VEuPathDB" id="PlasmoDB:PGSY75_0036700"/>
<comment type="caution">
    <text evidence="2">The sequence shown here is derived from an EMBL/GenBank/DDBJ whole genome shotgun (WGS) entry which is preliminary data.</text>
</comment>
<dbReference type="KEGG" id="pgab:PGSY75_0036700"/>
<dbReference type="SUPFAM" id="SSF140924">
    <property type="entry name" value="Duffy binding domain-like"/>
    <property type="match status" value="3"/>
</dbReference>
<dbReference type="GeneID" id="29774096"/>
<dbReference type="AlphaFoldDB" id="A0A151L1Q6"/>
<name>A0A151L1Q6_9APIC</name>
<dbReference type="Pfam" id="PF03011">
    <property type="entry name" value="PFEMP"/>
    <property type="match status" value="1"/>
</dbReference>
<dbReference type="EMBL" id="LVLB01000467">
    <property type="protein sequence ID" value="KYN92916.1"/>
    <property type="molecule type" value="Genomic_DNA"/>
</dbReference>
<accession>A0A151L1Q6</accession>
<gene>
    <name evidence="2" type="ORF">PGSY75_0036700</name>
</gene>
<reference evidence="2 3" key="1">
    <citation type="journal article" date="2016" name="Nat. Commun.">
        <title>Genomes of cryptic chimpanzee Plasmodium species reveal key evolutionary events leading to human malaria.</title>
        <authorList>
            <person name="Sundararaman S.A."/>
            <person name="Plenderleith L.J."/>
            <person name="Liu W."/>
            <person name="Loy D.E."/>
            <person name="Learn G.H."/>
            <person name="Li Y."/>
            <person name="Shaw K.S."/>
            <person name="Ayouba A."/>
            <person name="Peeters M."/>
            <person name="Speede S."/>
            <person name="Shaw G.M."/>
            <person name="Bushman F.D."/>
            <person name="Brisson D."/>
            <person name="Rayner J.C."/>
            <person name="Sharp P.M."/>
            <person name="Hahn B.H."/>
        </authorList>
    </citation>
    <scope>NUCLEOTIDE SEQUENCE [LARGE SCALE GENOMIC DNA]</scope>
    <source>
        <strain evidence="2 3">SY75</strain>
    </source>
</reference>
<dbReference type="RefSeq" id="XP_018638642.1">
    <property type="nucleotide sequence ID" value="XM_018783488.1"/>
</dbReference>
<dbReference type="Proteomes" id="UP000076004">
    <property type="component" value="Unassembled WGS sequence"/>
</dbReference>
<dbReference type="VEuPathDB" id="PlasmoDB:PGABG01_0630000"/>
<evidence type="ECO:0000313" key="2">
    <source>
        <dbReference type="EMBL" id="KYN92916.1"/>
    </source>
</evidence>
<dbReference type="Gene3D" id="1.20.58.830">
    <property type="match status" value="2"/>
</dbReference>
<organism evidence="2 3">
    <name type="scientific">Plasmodium gaboni</name>
    <dbReference type="NCBI Taxonomy" id="647221"/>
    <lineage>
        <taxon>Eukaryota</taxon>
        <taxon>Sar</taxon>
        <taxon>Alveolata</taxon>
        <taxon>Apicomplexa</taxon>
        <taxon>Aconoidasida</taxon>
        <taxon>Haemosporida</taxon>
        <taxon>Plasmodiidae</taxon>
        <taxon>Plasmodium</taxon>
        <taxon>Plasmodium (Laverania)</taxon>
    </lineage>
</organism>